<proteinExistence type="predicted"/>
<evidence type="ECO:0008006" key="3">
    <source>
        <dbReference type="Google" id="ProtNLM"/>
    </source>
</evidence>
<organism evidence="1 2">
    <name type="scientific">Penicillium brevicompactum</name>
    <dbReference type="NCBI Taxonomy" id="5074"/>
    <lineage>
        <taxon>Eukaryota</taxon>
        <taxon>Fungi</taxon>
        <taxon>Dikarya</taxon>
        <taxon>Ascomycota</taxon>
        <taxon>Pezizomycotina</taxon>
        <taxon>Eurotiomycetes</taxon>
        <taxon>Eurotiomycetidae</taxon>
        <taxon>Eurotiales</taxon>
        <taxon>Aspergillaceae</taxon>
        <taxon>Penicillium</taxon>
    </lineage>
</organism>
<dbReference type="Pfam" id="PF07366">
    <property type="entry name" value="SnoaL"/>
    <property type="match status" value="1"/>
</dbReference>
<dbReference type="PANTHER" id="PTHR38436">
    <property type="entry name" value="POLYKETIDE CYCLASE SNOAL-LIKE DOMAIN"/>
    <property type="match status" value="1"/>
</dbReference>
<dbReference type="Gene3D" id="3.10.450.50">
    <property type="match status" value="2"/>
</dbReference>
<dbReference type="InterPro" id="IPR032710">
    <property type="entry name" value="NTF2-like_dom_sf"/>
</dbReference>
<dbReference type="GO" id="GO:0030638">
    <property type="term" value="P:polyketide metabolic process"/>
    <property type="evidence" value="ECO:0007669"/>
    <property type="project" value="InterPro"/>
</dbReference>
<dbReference type="EMBL" id="JAPZBR010000001">
    <property type="protein sequence ID" value="KAJ5367217.1"/>
    <property type="molecule type" value="Genomic_DNA"/>
</dbReference>
<accession>A0A9W9RVS2</accession>
<reference evidence="1" key="2">
    <citation type="journal article" date="2023" name="IMA Fungus">
        <title>Comparative genomic study of the Penicillium genus elucidates a diverse pangenome and 15 lateral gene transfer events.</title>
        <authorList>
            <person name="Petersen C."/>
            <person name="Sorensen T."/>
            <person name="Nielsen M.R."/>
            <person name="Sondergaard T.E."/>
            <person name="Sorensen J.L."/>
            <person name="Fitzpatrick D.A."/>
            <person name="Frisvad J.C."/>
            <person name="Nielsen K.L."/>
        </authorList>
    </citation>
    <scope>NUCLEOTIDE SEQUENCE</scope>
    <source>
        <strain evidence="1">IBT 35675</strain>
    </source>
</reference>
<name>A0A9W9RVS2_PENBR</name>
<dbReference type="AlphaFoldDB" id="A0A9W9RVS2"/>
<comment type="caution">
    <text evidence="1">The sequence shown here is derived from an EMBL/GenBank/DDBJ whole genome shotgun (WGS) entry which is preliminary data.</text>
</comment>
<gene>
    <name evidence="1" type="ORF">N7541_001158</name>
</gene>
<dbReference type="InterPro" id="IPR009959">
    <property type="entry name" value="Cyclase_SnoaL-like"/>
</dbReference>
<sequence length="395" mass="44957">MSPSTTYAENMAAIDAPLKNGYHFTEPKYPESTTAALQIERHDYADVAPSNRKRAHSMEGFEGVYTDIVDYIVRCTHRIWDERDIGLIYTHYTHNCVLYGTMGTIYDRESIVRDTIQRLVSLPERRGMATQVLWNGDDKEGFYTSHLVTGAGRHTQNGHWGPATGKTFVSRTIADCMVYKNKIYREWVVADTMAILKQLGVDPNPFAYDAAKALFDKGMESIDIGENRRIIGQRLPEWKADTSIANNEIEVQTLEWLHDMWNCRMFGRVEKHYAPNAQYHGPKMTELYGPAAVLHQHLALLGSIPDLAFMPQHILSTPCEEGGVKVAVRWVMEGHHLGFGILSELGKPTGLRLQVMGATHYHYKNDRIVDEWNVYDELSLLTQIKLGQMVQEARK</sequence>
<reference evidence="1" key="1">
    <citation type="submission" date="2022-12" db="EMBL/GenBank/DDBJ databases">
        <authorList>
            <person name="Petersen C."/>
        </authorList>
    </citation>
    <scope>NUCLEOTIDE SEQUENCE</scope>
    <source>
        <strain evidence="1">IBT 35675</strain>
    </source>
</reference>
<keyword evidence="2" id="KW-1185">Reference proteome</keyword>
<dbReference type="Proteomes" id="UP001148299">
    <property type="component" value="Unassembled WGS sequence"/>
</dbReference>
<dbReference type="PANTHER" id="PTHR38436:SF1">
    <property type="entry name" value="ESTER CYCLASE"/>
    <property type="match status" value="1"/>
</dbReference>
<dbReference type="SUPFAM" id="SSF54427">
    <property type="entry name" value="NTF2-like"/>
    <property type="match status" value="2"/>
</dbReference>
<protein>
    <recommendedName>
        <fullName evidence="3">Ester cyclase</fullName>
    </recommendedName>
</protein>
<evidence type="ECO:0000313" key="1">
    <source>
        <dbReference type="EMBL" id="KAJ5367217.1"/>
    </source>
</evidence>
<evidence type="ECO:0000313" key="2">
    <source>
        <dbReference type="Proteomes" id="UP001148299"/>
    </source>
</evidence>